<organism evidence="3 4">
    <name type="scientific">Brassica oleracea var. oleracea</name>
    <dbReference type="NCBI Taxonomy" id="109376"/>
    <lineage>
        <taxon>Eukaryota</taxon>
        <taxon>Viridiplantae</taxon>
        <taxon>Streptophyta</taxon>
        <taxon>Embryophyta</taxon>
        <taxon>Tracheophyta</taxon>
        <taxon>Spermatophyta</taxon>
        <taxon>Magnoliopsida</taxon>
        <taxon>eudicotyledons</taxon>
        <taxon>Gunneridae</taxon>
        <taxon>Pentapetalae</taxon>
        <taxon>rosids</taxon>
        <taxon>malvids</taxon>
        <taxon>Brassicales</taxon>
        <taxon>Brassicaceae</taxon>
        <taxon>Brassiceae</taxon>
        <taxon>Brassica</taxon>
    </lineage>
</organism>
<evidence type="ECO:0000259" key="2">
    <source>
        <dbReference type="Pfam" id="PF21053"/>
    </source>
</evidence>
<evidence type="ECO:0000313" key="4">
    <source>
        <dbReference type="Proteomes" id="UP000032141"/>
    </source>
</evidence>
<keyword evidence="4" id="KW-1185">Reference proteome</keyword>
<dbReference type="STRING" id="109376.A0A0D3DRV4"/>
<dbReference type="Proteomes" id="UP000032141">
    <property type="component" value="Chromosome C8"/>
</dbReference>
<keyword evidence="1" id="KW-1133">Transmembrane helix</keyword>
<dbReference type="PANTHER" id="PTHR33404:SF3">
    <property type="entry name" value="NMDA RECEPTOR SUBUNIT EPSILON-1, PUTATIVE (DUF3598)-RELATED"/>
    <property type="match status" value="1"/>
</dbReference>
<evidence type="ECO:0000256" key="1">
    <source>
        <dbReference type="SAM" id="Phobius"/>
    </source>
</evidence>
<dbReference type="PANTHER" id="PTHR33404">
    <property type="entry name" value="CELL DIVISION TOPOLOGICAL SPECIFICITY FACTOR HOMOLOG, CHLOROPLASTIC"/>
    <property type="match status" value="1"/>
</dbReference>
<dbReference type="SUPFAM" id="SSF50814">
    <property type="entry name" value="Lipocalins"/>
    <property type="match status" value="1"/>
</dbReference>
<dbReference type="InterPro" id="IPR012674">
    <property type="entry name" value="Calycin"/>
</dbReference>
<sequence>MVNHFFSDQIQSKSALREIYSCSSPLWPCLHSRRSKAPIRPHRRRVEDNDVVLLGSNLMEMGICCIRLTLGSLLVHMEKMSSLALINRMLYIKQATSATSVADEEEEEAEWVEYKIKEWYQYVHCRQVSTCKSCSVVSIIMVEVLSFSRDFHLVVLTLLTLLIISSLQIGFFPKEKAFSLRYQTAAMLDTTLRQGVLGEDDTGEESPRFVIPFCWLESSGSRQRLIRIYDHEGLAVSSTYFSETKV</sequence>
<reference evidence="3 4" key="1">
    <citation type="journal article" date="2014" name="Genome Biol.">
        <title>Transcriptome and methylome profiling reveals relics of genome dominance in the mesopolyploid Brassica oleracea.</title>
        <authorList>
            <person name="Parkin I.A."/>
            <person name="Koh C."/>
            <person name="Tang H."/>
            <person name="Robinson S.J."/>
            <person name="Kagale S."/>
            <person name="Clarke W.E."/>
            <person name="Town C.D."/>
            <person name="Nixon J."/>
            <person name="Krishnakumar V."/>
            <person name="Bidwell S.L."/>
            <person name="Denoeud F."/>
            <person name="Belcram H."/>
            <person name="Links M.G."/>
            <person name="Just J."/>
            <person name="Clarke C."/>
            <person name="Bender T."/>
            <person name="Huebert T."/>
            <person name="Mason A.S."/>
            <person name="Pires J.C."/>
            <person name="Barker G."/>
            <person name="Moore J."/>
            <person name="Walley P.G."/>
            <person name="Manoli S."/>
            <person name="Batley J."/>
            <person name="Edwards D."/>
            <person name="Nelson M.N."/>
            <person name="Wang X."/>
            <person name="Paterson A.H."/>
            <person name="King G."/>
            <person name="Bancroft I."/>
            <person name="Chalhoub B."/>
            <person name="Sharpe A.G."/>
        </authorList>
    </citation>
    <scope>NUCLEOTIDE SEQUENCE</scope>
    <source>
        <strain evidence="3 4">cv. TO1000</strain>
    </source>
</reference>
<reference evidence="3" key="2">
    <citation type="submission" date="2015-03" db="UniProtKB">
        <authorList>
            <consortium name="EnsemblPlants"/>
        </authorList>
    </citation>
    <scope>IDENTIFICATION</scope>
</reference>
<dbReference type="Pfam" id="PF21053">
    <property type="entry name" value="BFA1_C"/>
    <property type="match status" value="1"/>
</dbReference>
<name>A0A0D3DRV4_BRAOL</name>
<dbReference type="InterPro" id="IPR048378">
    <property type="entry name" value="BFA1-like_C"/>
</dbReference>
<dbReference type="EnsemblPlants" id="Bo8g079620.1">
    <property type="protein sequence ID" value="Bo8g079620.1"/>
    <property type="gene ID" value="Bo8g079620"/>
</dbReference>
<dbReference type="AlphaFoldDB" id="A0A0D3DRV4"/>
<evidence type="ECO:0000313" key="3">
    <source>
        <dbReference type="EnsemblPlants" id="Bo8g079620.1"/>
    </source>
</evidence>
<dbReference type="Gramene" id="Bo8g079620.1">
    <property type="protein sequence ID" value="Bo8g079620.1"/>
    <property type="gene ID" value="Bo8g079620"/>
</dbReference>
<feature type="transmembrane region" description="Helical" evidence="1">
    <location>
        <begin position="151"/>
        <end position="172"/>
    </location>
</feature>
<protein>
    <recommendedName>
        <fullName evidence="2">Biogenesis factor required for ATP synthase 1-like C-terminal domain-containing protein</fullName>
    </recommendedName>
</protein>
<keyword evidence="1" id="KW-0472">Membrane</keyword>
<dbReference type="HOGENOM" id="CLU_1130445_0_0_1"/>
<proteinExistence type="predicted"/>
<dbReference type="GO" id="GO:0010020">
    <property type="term" value="P:chloroplast fission"/>
    <property type="evidence" value="ECO:0007669"/>
    <property type="project" value="TreeGrafter"/>
</dbReference>
<keyword evidence="1" id="KW-0812">Transmembrane</keyword>
<accession>A0A0D3DRV4</accession>
<dbReference type="Gene3D" id="2.40.128.20">
    <property type="match status" value="1"/>
</dbReference>
<feature type="domain" description="Biogenesis factor required for ATP synthase 1-like C-terminal" evidence="2">
    <location>
        <begin position="208"/>
        <end position="246"/>
    </location>
</feature>